<sequence length="350" mass="40215">MMKHEPSFALEIVNDGLGLLAMRTRVFLSPRGIKWWWHLNVGDLCGRYETIFYILCILDSLLDILVKGLKVVELLLNVFPFYKWIGLSVDPITRLVDGLWNWFLECSLYEGLRGVEKVRALGANGVIKGSTIGAVWFEVSGGIVSAKVVLMVVLGFSYEFHWKIGQCSQFWLIFLEDFELKNKHLMPWVFESTRVIRKRCLQVVEEALEQALSLFEFRGFSPFNGRKVVHVVKWDQECSYPRDHFPLLGLEERDHDMVHKLEIIGQGEWLFGLDILKNPSEKHGIRESHFATLSRTYHSMSDYSMQDDSVCNGLRQLSMLAQDGIRVIFVTGEAYGIFTNDGVPPLEFIS</sequence>
<dbReference type="EMBL" id="BQNB010018703">
    <property type="protein sequence ID" value="GJT77346.1"/>
    <property type="molecule type" value="Genomic_DNA"/>
</dbReference>
<keyword evidence="2" id="KW-1185">Reference proteome</keyword>
<name>A0ABQ5GNY6_9ASTR</name>
<organism evidence="1 2">
    <name type="scientific">Tanacetum coccineum</name>
    <dbReference type="NCBI Taxonomy" id="301880"/>
    <lineage>
        <taxon>Eukaryota</taxon>
        <taxon>Viridiplantae</taxon>
        <taxon>Streptophyta</taxon>
        <taxon>Embryophyta</taxon>
        <taxon>Tracheophyta</taxon>
        <taxon>Spermatophyta</taxon>
        <taxon>Magnoliopsida</taxon>
        <taxon>eudicotyledons</taxon>
        <taxon>Gunneridae</taxon>
        <taxon>Pentapetalae</taxon>
        <taxon>asterids</taxon>
        <taxon>campanulids</taxon>
        <taxon>Asterales</taxon>
        <taxon>Asteraceae</taxon>
        <taxon>Asteroideae</taxon>
        <taxon>Anthemideae</taxon>
        <taxon>Anthemidinae</taxon>
        <taxon>Tanacetum</taxon>
    </lineage>
</organism>
<proteinExistence type="predicted"/>
<reference evidence="1" key="1">
    <citation type="journal article" date="2022" name="Int. J. Mol. Sci.">
        <title>Draft Genome of Tanacetum Coccineum: Genomic Comparison of Closely Related Tanacetum-Family Plants.</title>
        <authorList>
            <person name="Yamashiro T."/>
            <person name="Shiraishi A."/>
            <person name="Nakayama K."/>
            <person name="Satake H."/>
        </authorList>
    </citation>
    <scope>NUCLEOTIDE SEQUENCE</scope>
</reference>
<gene>
    <name evidence="1" type="ORF">Tco_1044071</name>
</gene>
<evidence type="ECO:0000313" key="2">
    <source>
        <dbReference type="Proteomes" id="UP001151760"/>
    </source>
</evidence>
<evidence type="ECO:0000313" key="1">
    <source>
        <dbReference type="EMBL" id="GJT77346.1"/>
    </source>
</evidence>
<dbReference type="Proteomes" id="UP001151760">
    <property type="component" value="Unassembled WGS sequence"/>
</dbReference>
<accession>A0ABQ5GNY6</accession>
<reference evidence="1" key="2">
    <citation type="submission" date="2022-01" db="EMBL/GenBank/DDBJ databases">
        <authorList>
            <person name="Yamashiro T."/>
            <person name="Shiraishi A."/>
            <person name="Satake H."/>
            <person name="Nakayama K."/>
        </authorList>
    </citation>
    <scope>NUCLEOTIDE SEQUENCE</scope>
</reference>
<protein>
    <submittedName>
        <fullName evidence="1">Uncharacterized protein</fullName>
    </submittedName>
</protein>
<comment type="caution">
    <text evidence="1">The sequence shown here is derived from an EMBL/GenBank/DDBJ whole genome shotgun (WGS) entry which is preliminary data.</text>
</comment>